<evidence type="ECO:0000313" key="1">
    <source>
        <dbReference type="EMBL" id="GMF53110.1"/>
    </source>
</evidence>
<proteinExistence type="predicted"/>
<dbReference type="Proteomes" id="UP001165121">
    <property type="component" value="Unassembled WGS sequence"/>
</dbReference>
<dbReference type="InterPro" id="IPR032675">
    <property type="entry name" value="LRR_dom_sf"/>
</dbReference>
<dbReference type="Gene3D" id="3.80.10.10">
    <property type="entry name" value="Ribonuclease Inhibitor"/>
    <property type="match status" value="1"/>
</dbReference>
<sequence length="240" mass="26658">MESRTKVNIRGTAGCELLRHVESVDPRAAEGLRREKPSDVPPNLEVLLEEETRRSITDAYQRLLFEVKVLHRKGNFKSSQGDIIVQRVRDIASGGKTELDLSGFLIFDAFVDLLVPYLRSKTCRLVALNLSRTTLGVQAAINIAKATNTALKTLQFSDSPIPVERIRAQATDDGSVVLSGHDFNHLDAAAIGILIERERKKVVKVDLSRNSLTGPKANVFHGITTIFECLKTCRQLQELK</sequence>
<gene>
    <name evidence="1" type="ORF">Pfra01_002186900</name>
</gene>
<keyword evidence="2" id="KW-1185">Reference proteome</keyword>
<organism evidence="1 2">
    <name type="scientific">Phytophthora fragariaefolia</name>
    <dbReference type="NCBI Taxonomy" id="1490495"/>
    <lineage>
        <taxon>Eukaryota</taxon>
        <taxon>Sar</taxon>
        <taxon>Stramenopiles</taxon>
        <taxon>Oomycota</taxon>
        <taxon>Peronosporomycetes</taxon>
        <taxon>Peronosporales</taxon>
        <taxon>Peronosporaceae</taxon>
        <taxon>Phytophthora</taxon>
    </lineage>
</organism>
<protein>
    <submittedName>
        <fullName evidence="1">Unnamed protein product</fullName>
    </submittedName>
</protein>
<accession>A0A9W6Y674</accession>
<dbReference type="OrthoDB" id="120976at2759"/>
<name>A0A9W6Y674_9STRA</name>
<dbReference type="EMBL" id="BSXT01003238">
    <property type="protein sequence ID" value="GMF53110.1"/>
    <property type="molecule type" value="Genomic_DNA"/>
</dbReference>
<evidence type="ECO:0000313" key="2">
    <source>
        <dbReference type="Proteomes" id="UP001165121"/>
    </source>
</evidence>
<dbReference type="SUPFAM" id="SSF52047">
    <property type="entry name" value="RNI-like"/>
    <property type="match status" value="1"/>
</dbReference>
<reference evidence="1" key="1">
    <citation type="submission" date="2023-04" db="EMBL/GenBank/DDBJ databases">
        <title>Phytophthora fragariaefolia NBRC 109709.</title>
        <authorList>
            <person name="Ichikawa N."/>
            <person name="Sato H."/>
            <person name="Tonouchi N."/>
        </authorList>
    </citation>
    <scope>NUCLEOTIDE SEQUENCE</scope>
    <source>
        <strain evidence="1">NBRC 109709</strain>
    </source>
</reference>
<dbReference type="AlphaFoldDB" id="A0A9W6Y674"/>
<comment type="caution">
    <text evidence="1">The sequence shown here is derived from an EMBL/GenBank/DDBJ whole genome shotgun (WGS) entry which is preliminary data.</text>
</comment>